<organism evidence="2">
    <name type="scientific">marine sediment metagenome</name>
    <dbReference type="NCBI Taxonomy" id="412755"/>
    <lineage>
        <taxon>unclassified sequences</taxon>
        <taxon>metagenomes</taxon>
        <taxon>ecological metagenomes</taxon>
    </lineage>
</organism>
<dbReference type="AlphaFoldDB" id="X1NEU8"/>
<feature type="non-terminal residue" evidence="2">
    <location>
        <position position="1"/>
    </location>
</feature>
<comment type="caution">
    <text evidence="2">The sequence shown here is derived from an EMBL/GenBank/DDBJ whole genome shotgun (WGS) entry which is preliminary data.</text>
</comment>
<feature type="region of interest" description="Disordered" evidence="1">
    <location>
        <begin position="1"/>
        <end position="20"/>
    </location>
</feature>
<evidence type="ECO:0000313" key="2">
    <source>
        <dbReference type="EMBL" id="GAI28741.1"/>
    </source>
</evidence>
<accession>X1NEU8</accession>
<name>X1NEU8_9ZZZZ</name>
<evidence type="ECO:0000256" key="1">
    <source>
        <dbReference type="SAM" id="MobiDB-lite"/>
    </source>
</evidence>
<sequence length="111" mass="12669">RPSVYTSRFRKHSTNGEPRPIPIEKTPYVEFVGMLFLELEAGFTLDEITNRSPEAIKAFCQSCESNNEWGREMPWLGECLIKFSESNLFGGKTITNAETFLKELTTNTTNK</sequence>
<proteinExistence type="predicted"/>
<gene>
    <name evidence="2" type="ORF">S06H3_36172</name>
</gene>
<protein>
    <submittedName>
        <fullName evidence="2">Uncharacterized protein</fullName>
    </submittedName>
</protein>
<reference evidence="2" key="1">
    <citation type="journal article" date="2014" name="Front. Microbiol.">
        <title>High frequency of phylogenetically diverse reductive dehalogenase-homologous genes in deep subseafloor sedimentary metagenomes.</title>
        <authorList>
            <person name="Kawai M."/>
            <person name="Futagami T."/>
            <person name="Toyoda A."/>
            <person name="Takaki Y."/>
            <person name="Nishi S."/>
            <person name="Hori S."/>
            <person name="Arai W."/>
            <person name="Tsubouchi T."/>
            <person name="Morono Y."/>
            <person name="Uchiyama I."/>
            <person name="Ito T."/>
            <person name="Fujiyama A."/>
            <person name="Inagaki F."/>
            <person name="Takami H."/>
        </authorList>
    </citation>
    <scope>NUCLEOTIDE SEQUENCE</scope>
    <source>
        <strain evidence="2">Expedition CK06-06</strain>
    </source>
</reference>
<dbReference type="EMBL" id="BARV01021886">
    <property type="protein sequence ID" value="GAI28741.1"/>
    <property type="molecule type" value="Genomic_DNA"/>
</dbReference>